<evidence type="ECO:0000313" key="1">
    <source>
        <dbReference type="EMBL" id="MDN3240899.1"/>
    </source>
</evidence>
<organism evidence="1 3">
    <name type="scientific">Glycomyces tritici</name>
    <dbReference type="NCBI Taxonomy" id="2665176"/>
    <lineage>
        <taxon>Bacteria</taxon>
        <taxon>Bacillati</taxon>
        <taxon>Actinomycetota</taxon>
        <taxon>Actinomycetes</taxon>
        <taxon>Glycomycetales</taxon>
        <taxon>Glycomycetaceae</taxon>
        <taxon>Glycomyces</taxon>
    </lineage>
</organism>
<reference evidence="1" key="1">
    <citation type="submission" date="2023-06" db="EMBL/GenBank/DDBJ databases">
        <title>Gycomyces niveus sp.nov., a novel actinomycete isolated from soil in Shouguang.</title>
        <authorList>
            <person name="Yang X."/>
            <person name="Zhao J."/>
        </authorList>
    </citation>
    <scope>NUCLEOTIDE SEQUENCE</scope>
    <source>
        <strain evidence="1">NEAU C2</strain>
    </source>
</reference>
<gene>
    <name evidence="1" type="ORF">QWI33_14280</name>
    <name evidence="2" type="ORF">QWI33_24465</name>
</gene>
<name>A0ABT7YQK2_9ACTN</name>
<evidence type="ECO:0000313" key="2">
    <source>
        <dbReference type="EMBL" id="MDN3242898.1"/>
    </source>
</evidence>
<accession>A0ABT7YQK2</accession>
<dbReference type="Proteomes" id="UP001171902">
    <property type="component" value="Unassembled WGS sequence"/>
</dbReference>
<dbReference type="EMBL" id="JAUEMJ010000004">
    <property type="protein sequence ID" value="MDN3240899.1"/>
    <property type="molecule type" value="Genomic_DNA"/>
</dbReference>
<comment type="caution">
    <text evidence="1">The sequence shown here is derived from an EMBL/GenBank/DDBJ whole genome shotgun (WGS) entry which is preliminary data.</text>
</comment>
<proteinExistence type="predicted"/>
<keyword evidence="3" id="KW-1185">Reference proteome</keyword>
<protein>
    <submittedName>
        <fullName evidence="1">Uncharacterized protein</fullName>
    </submittedName>
</protein>
<sequence>MSNSPIMSNVTYRSLVLISALNDVGHEPHPLAIDGYSSTPMPSDEKYESSIERMQRLMMYRREPEQVVDFFLNSGWVAHGDNGLIITDLGRHVLQAHRMLTGISDEATQVCEVLNSSEDESGLPVTQLTRFTSEAGAGLLVDPYFLPDMLPWLLRSTKITRVLVKEPKHPPKKKAGPIQLLASALHDLQAEVKDRLEVRYSTSTNLHDRCIISEDKTVSLLGTSLTGIHSHLTVIYPLPSSLQRSYVATIEKFWKEATLIQPQSLRSESNTVEAPSGK</sequence>
<evidence type="ECO:0000313" key="3">
    <source>
        <dbReference type="Proteomes" id="UP001171902"/>
    </source>
</evidence>
<dbReference type="RefSeq" id="WP_289957825.1">
    <property type="nucleotide sequence ID" value="NZ_JAUEMJ010000004.1"/>
</dbReference>
<dbReference type="EMBL" id="JAUEMJ010000010">
    <property type="protein sequence ID" value="MDN3242898.1"/>
    <property type="molecule type" value="Genomic_DNA"/>
</dbReference>